<name>A0A327Q5X7_9BACT</name>
<evidence type="ECO:0000256" key="1">
    <source>
        <dbReference type="SAM" id="SignalP"/>
    </source>
</evidence>
<keyword evidence="3" id="KW-1185">Reference proteome</keyword>
<feature type="signal peptide" evidence="1">
    <location>
        <begin position="1"/>
        <end position="20"/>
    </location>
</feature>
<gene>
    <name evidence="2" type="ORF">LX64_04505</name>
</gene>
<feature type="chain" id="PRO_5016338246" evidence="1">
    <location>
        <begin position="21"/>
        <end position="123"/>
    </location>
</feature>
<accession>A0A327Q5X7</accession>
<dbReference type="EMBL" id="QLLL01000010">
    <property type="protein sequence ID" value="RAI99374.1"/>
    <property type="molecule type" value="Genomic_DNA"/>
</dbReference>
<protein>
    <submittedName>
        <fullName evidence="2">Uncharacterized protein</fullName>
    </submittedName>
</protein>
<keyword evidence="1" id="KW-0732">Signal</keyword>
<organism evidence="2 3">
    <name type="scientific">Chitinophaga skermanii</name>
    <dbReference type="NCBI Taxonomy" id="331697"/>
    <lineage>
        <taxon>Bacteria</taxon>
        <taxon>Pseudomonadati</taxon>
        <taxon>Bacteroidota</taxon>
        <taxon>Chitinophagia</taxon>
        <taxon>Chitinophagales</taxon>
        <taxon>Chitinophagaceae</taxon>
        <taxon>Chitinophaga</taxon>
    </lineage>
</organism>
<comment type="caution">
    <text evidence="2">The sequence shown here is derived from an EMBL/GenBank/DDBJ whole genome shotgun (WGS) entry which is preliminary data.</text>
</comment>
<evidence type="ECO:0000313" key="3">
    <source>
        <dbReference type="Proteomes" id="UP000249547"/>
    </source>
</evidence>
<evidence type="ECO:0000313" key="2">
    <source>
        <dbReference type="EMBL" id="RAI99374.1"/>
    </source>
</evidence>
<sequence>MLITLACFMLSVMPTVSTFAQDKKWQKSKTATWSGTKDGITYQYKLEKNGDLTWSTDGSKFTPVAENSWADKGGSWYKIADGKLLRSSDKGETWNHVSDNSWEGPGGVWYKFDNNWSLMESRP</sequence>
<dbReference type="AlphaFoldDB" id="A0A327Q5X7"/>
<dbReference type="Proteomes" id="UP000249547">
    <property type="component" value="Unassembled WGS sequence"/>
</dbReference>
<proteinExistence type="predicted"/>
<reference evidence="2 3" key="1">
    <citation type="submission" date="2018-06" db="EMBL/GenBank/DDBJ databases">
        <title>Genomic Encyclopedia of Archaeal and Bacterial Type Strains, Phase II (KMG-II): from individual species to whole genera.</title>
        <authorList>
            <person name="Goeker M."/>
        </authorList>
    </citation>
    <scope>NUCLEOTIDE SEQUENCE [LARGE SCALE GENOMIC DNA]</scope>
    <source>
        <strain evidence="2 3">DSM 23857</strain>
    </source>
</reference>